<evidence type="ECO:0000313" key="2">
    <source>
        <dbReference type="Proteomes" id="UP000229554"/>
    </source>
</evidence>
<evidence type="ECO:0000313" key="1">
    <source>
        <dbReference type="EMBL" id="PJE62335.1"/>
    </source>
</evidence>
<dbReference type="PANTHER" id="PTHR34070">
    <property type="entry name" value="ARMADILLO-TYPE FOLD"/>
    <property type="match status" value="1"/>
</dbReference>
<dbReference type="AlphaFoldDB" id="A0A2M8KQZ5"/>
<dbReference type="EMBL" id="PFED01000224">
    <property type="protein sequence ID" value="PJE62335.1"/>
    <property type="molecule type" value="Genomic_DNA"/>
</dbReference>
<dbReference type="PANTHER" id="PTHR34070:SF1">
    <property type="entry name" value="DNA ALKYLATION REPAIR PROTEIN"/>
    <property type="match status" value="1"/>
</dbReference>
<dbReference type="CDD" id="cd06561">
    <property type="entry name" value="AlkD_like"/>
    <property type="match status" value="1"/>
</dbReference>
<dbReference type="InterPro" id="IPR014825">
    <property type="entry name" value="DNA_alkylation"/>
</dbReference>
<feature type="non-terminal residue" evidence="1">
    <location>
        <position position="1"/>
    </location>
</feature>
<dbReference type="Proteomes" id="UP000229554">
    <property type="component" value="Unassembled WGS sequence"/>
</dbReference>
<protein>
    <submittedName>
        <fullName evidence="1">DNA alkylation repair protein</fullName>
    </submittedName>
</protein>
<sequence length="229" mass="26535">DLVHETSLYADTSRASHNERFFKTKKGEYGAHDKFIGLTVPQVRTIAKKYKDLSLSEIEELLHSPIHEHRLCALIMLVNRSKNTPIPDLTESKKLYVNNKKFVNNWDLVDISAHHILGKWCYLTENDEVLKTLAHSDNLWDKRIAMVATFAYIRNSELSITFTIAQILLHDSHDLIHKAVGWLLREAGKRDVKALENFLNVHAKTMPRTALRYALEKFPSEKRALYMKK</sequence>
<dbReference type="Gene3D" id="1.25.10.90">
    <property type="match status" value="1"/>
</dbReference>
<reference evidence="2" key="1">
    <citation type="submission" date="2017-09" db="EMBL/GenBank/DDBJ databases">
        <title>Depth-based differentiation of microbial function through sediment-hosted aquifers and enrichment of novel symbionts in the deep terrestrial subsurface.</title>
        <authorList>
            <person name="Probst A.J."/>
            <person name="Ladd B."/>
            <person name="Jarett J.K."/>
            <person name="Geller-Mcgrath D.E."/>
            <person name="Sieber C.M.K."/>
            <person name="Emerson J.B."/>
            <person name="Anantharaman K."/>
            <person name="Thomas B.C."/>
            <person name="Malmstrom R."/>
            <person name="Stieglmeier M."/>
            <person name="Klingl A."/>
            <person name="Woyke T."/>
            <person name="Ryan C.M."/>
            <person name="Banfield J.F."/>
        </authorList>
    </citation>
    <scope>NUCLEOTIDE SEQUENCE [LARGE SCALE GENOMIC DNA]</scope>
</reference>
<accession>A0A2M8KQZ5</accession>
<dbReference type="Pfam" id="PF08713">
    <property type="entry name" value="DNA_alkylation"/>
    <property type="match status" value="1"/>
</dbReference>
<name>A0A2M8KQZ5_9BACT</name>
<dbReference type="SUPFAM" id="SSF48371">
    <property type="entry name" value="ARM repeat"/>
    <property type="match status" value="1"/>
</dbReference>
<organism evidence="1 2">
    <name type="scientific">Candidatus Roizmanbacteria bacterium CG10_big_fil_rev_8_21_14_0_10_39_6</name>
    <dbReference type="NCBI Taxonomy" id="1974853"/>
    <lineage>
        <taxon>Bacteria</taxon>
        <taxon>Candidatus Roizmaniibacteriota</taxon>
    </lineage>
</organism>
<dbReference type="InterPro" id="IPR016024">
    <property type="entry name" value="ARM-type_fold"/>
</dbReference>
<gene>
    <name evidence="1" type="ORF">COU88_05570</name>
</gene>
<proteinExistence type="predicted"/>
<comment type="caution">
    <text evidence="1">The sequence shown here is derived from an EMBL/GenBank/DDBJ whole genome shotgun (WGS) entry which is preliminary data.</text>
</comment>